<feature type="transmembrane region" description="Helical" evidence="8">
    <location>
        <begin position="78"/>
        <end position="97"/>
    </location>
</feature>
<keyword evidence="7 9" id="KW-0808">Transferase</keyword>
<feature type="transmembrane region" description="Helical" evidence="8">
    <location>
        <begin position="433"/>
        <end position="450"/>
    </location>
</feature>
<proteinExistence type="inferred from homology"/>
<gene>
    <name evidence="9" type="ORF">SAMN05444128_3247</name>
</gene>
<feature type="transmembrane region" description="Helical" evidence="8">
    <location>
        <begin position="471"/>
        <end position="493"/>
    </location>
</feature>
<dbReference type="OrthoDB" id="9805788at2"/>
<evidence type="ECO:0000256" key="8">
    <source>
        <dbReference type="SAM" id="Phobius"/>
    </source>
</evidence>
<dbReference type="InterPro" id="IPR024194">
    <property type="entry name" value="Ac/AlaTfrase_AlgI/DltB"/>
</dbReference>
<feature type="transmembrane region" description="Helical" evidence="8">
    <location>
        <begin position="6"/>
        <end position="22"/>
    </location>
</feature>
<evidence type="ECO:0000256" key="5">
    <source>
        <dbReference type="ARBA" id="ARBA00022989"/>
    </source>
</evidence>
<dbReference type="PANTHER" id="PTHR13285:SF18">
    <property type="entry name" value="PROTEIN-CYSTEINE N-PALMITOYLTRANSFERASE RASP"/>
    <property type="match status" value="1"/>
</dbReference>
<accession>A0A1R3XQG5</accession>
<feature type="transmembrane region" description="Helical" evidence="8">
    <location>
        <begin position="310"/>
        <end position="325"/>
    </location>
</feature>
<feature type="transmembrane region" description="Helical" evidence="8">
    <location>
        <begin position="152"/>
        <end position="170"/>
    </location>
</feature>
<keyword evidence="3 7" id="KW-1003">Cell membrane</keyword>
<dbReference type="Pfam" id="PF03062">
    <property type="entry name" value="MBOAT"/>
    <property type="match status" value="1"/>
</dbReference>
<reference evidence="10" key="1">
    <citation type="submission" date="2017-01" db="EMBL/GenBank/DDBJ databases">
        <authorList>
            <person name="Varghese N."/>
            <person name="Submissions S."/>
        </authorList>
    </citation>
    <scope>NUCLEOTIDE SEQUENCE [LARGE SCALE GENOMIC DNA]</scope>
    <source>
        <strain evidence="10">LP100</strain>
    </source>
</reference>
<dbReference type="InterPro" id="IPR004299">
    <property type="entry name" value="MBOAT_fam"/>
</dbReference>
<keyword evidence="5 8" id="KW-1133">Transmembrane helix</keyword>
<feature type="transmembrane region" description="Helical" evidence="8">
    <location>
        <begin position="370"/>
        <end position="387"/>
    </location>
</feature>
<keyword evidence="6 7" id="KW-0472">Membrane</keyword>
<organism evidence="9 10">
    <name type="scientific">Pontibacter indicus</name>
    <dbReference type="NCBI Taxonomy" id="1317125"/>
    <lineage>
        <taxon>Bacteria</taxon>
        <taxon>Pseudomonadati</taxon>
        <taxon>Bacteroidota</taxon>
        <taxon>Cytophagia</taxon>
        <taxon>Cytophagales</taxon>
        <taxon>Hymenobacteraceae</taxon>
        <taxon>Pontibacter</taxon>
    </lineage>
</organism>
<keyword evidence="4 8" id="KW-0812">Transmembrane</keyword>
<dbReference type="InterPro" id="IPR028362">
    <property type="entry name" value="AlgI"/>
</dbReference>
<dbReference type="PIRSF" id="PIRSF016636">
    <property type="entry name" value="AlgI_DltB"/>
    <property type="match status" value="1"/>
</dbReference>
<evidence type="ECO:0000256" key="3">
    <source>
        <dbReference type="ARBA" id="ARBA00022475"/>
    </source>
</evidence>
<dbReference type="GO" id="GO:0016746">
    <property type="term" value="F:acyltransferase activity"/>
    <property type="evidence" value="ECO:0007669"/>
    <property type="project" value="UniProtKB-KW"/>
</dbReference>
<dbReference type="PANTHER" id="PTHR13285">
    <property type="entry name" value="ACYLTRANSFERASE"/>
    <property type="match status" value="1"/>
</dbReference>
<keyword evidence="7 9" id="KW-0012">Acyltransferase</keyword>
<feature type="transmembrane region" description="Helical" evidence="8">
    <location>
        <begin position="109"/>
        <end position="132"/>
    </location>
</feature>
<dbReference type="EMBL" id="FTPP01000003">
    <property type="protein sequence ID" value="SIT93835.1"/>
    <property type="molecule type" value="Genomic_DNA"/>
</dbReference>
<comment type="subcellular location">
    <subcellularLocation>
        <location evidence="1">Cell membrane</location>
        <topology evidence="1">Multi-pass membrane protein</topology>
    </subcellularLocation>
</comment>
<dbReference type="AlphaFoldDB" id="A0A1R3XQG5"/>
<dbReference type="STRING" id="1317125.SAMN05444128_3247"/>
<evidence type="ECO:0000256" key="4">
    <source>
        <dbReference type="ARBA" id="ARBA00022692"/>
    </source>
</evidence>
<dbReference type="Proteomes" id="UP000187181">
    <property type="component" value="Unassembled WGS sequence"/>
</dbReference>
<feature type="transmembrane region" description="Helical" evidence="8">
    <location>
        <begin position="29"/>
        <end position="58"/>
    </location>
</feature>
<evidence type="ECO:0000256" key="6">
    <source>
        <dbReference type="ARBA" id="ARBA00023136"/>
    </source>
</evidence>
<evidence type="ECO:0000313" key="10">
    <source>
        <dbReference type="Proteomes" id="UP000187181"/>
    </source>
</evidence>
<protein>
    <submittedName>
        <fullName evidence="9">D-alanyl-lipoteichoic acid acyltransferase DltB, MBOAT superfamily</fullName>
    </submittedName>
</protein>
<evidence type="ECO:0000256" key="1">
    <source>
        <dbReference type="ARBA" id="ARBA00004651"/>
    </source>
</evidence>
<evidence type="ECO:0000256" key="7">
    <source>
        <dbReference type="PIRNR" id="PIRNR016636"/>
    </source>
</evidence>
<dbReference type="GO" id="GO:0005886">
    <property type="term" value="C:plasma membrane"/>
    <property type="evidence" value="ECO:0007669"/>
    <property type="project" value="UniProtKB-SubCell"/>
</dbReference>
<keyword evidence="10" id="KW-1185">Reference proteome</keyword>
<evidence type="ECO:0000313" key="9">
    <source>
        <dbReference type="EMBL" id="SIT93835.1"/>
    </source>
</evidence>
<dbReference type="InterPro" id="IPR051085">
    <property type="entry name" value="MB_O-acyltransferase"/>
</dbReference>
<dbReference type="PIRSF" id="PIRSF500217">
    <property type="entry name" value="AlgI"/>
    <property type="match status" value="1"/>
</dbReference>
<sequence>MLFNSFEFLIFFPTVVALFFLLPHRFRWLLLLVASYTFYMFWRVDYAIILVISTLIDYLCSLMMDRHPVEATSKRKPWLWVSLFTNLATLFTFKYYNFFNTAAKDLADVLGVSYAAPAFELLLPMGISFYTFQTMSYTIDVYYGRQKAEKHFGIFALFVTFFPQLVAGPIERAGNLIDQLKEKHEFNYERVTSGLKLMAWGLFKKVVIADRLAVMVNQVYNNPTDYEGIPLIIATVFFAFQIYCDFSGYSDIAIGSAQVMGFRLMENFRRPYFSKSIREFWSRWHISLSTWFRDYLYIPLGGNRVVKWRWYYNIFIVFLVSGFWHGANWTFIVWGALHGFYQIFGFLTAKQRDTAVELLGLGRNRIFYKFIQVGTTFSLVCLAWVFFRANNISDAWYITTHMFSGFGESAREIMFNVNGAWIKYLLFNQPPNTIALSLFFIIILLVIEYFHRKDLLNSGVNSLPTIARWGFYYFLLITIITLGVFKSNEFIYFQF</sequence>
<comment type="similarity">
    <text evidence="2 7">Belongs to the membrane-bound acyltransferase family.</text>
</comment>
<evidence type="ECO:0000256" key="2">
    <source>
        <dbReference type="ARBA" id="ARBA00010323"/>
    </source>
</evidence>
<dbReference type="GO" id="GO:0042121">
    <property type="term" value="P:alginic acid biosynthetic process"/>
    <property type="evidence" value="ECO:0007669"/>
    <property type="project" value="InterPro"/>
</dbReference>
<name>A0A1R3XQG5_9BACT</name>